<keyword evidence="2" id="KW-1185">Reference proteome</keyword>
<dbReference type="EMBL" id="CAICTM010000491">
    <property type="protein sequence ID" value="CAB9511589.1"/>
    <property type="molecule type" value="Genomic_DNA"/>
</dbReference>
<organism evidence="1 2">
    <name type="scientific">Seminavis robusta</name>
    <dbReference type="NCBI Taxonomy" id="568900"/>
    <lineage>
        <taxon>Eukaryota</taxon>
        <taxon>Sar</taxon>
        <taxon>Stramenopiles</taxon>
        <taxon>Ochrophyta</taxon>
        <taxon>Bacillariophyta</taxon>
        <taxon>Bacillariophyceae</taxon>
        <taxon>Bacillariophycidae</taxon>
        <taxon>Naviculales</taxon>
        <taxon>Naviculaceae</taxon>
        <taxon>Seminavis</taxon>
    </lineage>
</organism>
<gene>
    <name evidence="1" type="ORF">SEMRO_492_G153850.1</name>
</gene>
<dbReference type="CDD" id="cd04508">
    <property type="entry name" value="Tudor_SF"/>
    <property type="match status" value="1"/>
</dbReference>
<comment type="caution">
    <text evidence="1">The sequence shown here is derived from an EMBL/GenBank/DDBJ whole genome shotgun (WGS) entry which is preliminary data.</text>
</comment>
<proteinExistence type="predicted"/>
<sequence>MTSIATSINTNASHLVGWHGVALFGKKNPKWYPCVVKKDNQDGTVKVQWDDGGKFTKQLPVEKFRPDIQEVDEPTDVAFDVLFKKEEDGDY</sequence>
<dbReference type="Proteomes" id="UP001153069">
    <property type="component" value="Unassembled WGS sequence"/>
</dbReference>
<reference evidence="1" key="1">
    <citation type="submission" date="2020-06" db="EMBL/GenBank/DDBJ databases">
        <authorList>
            <consortium name="Plant Systems Biology data submission"/>
        </authorList>
    </citation>
    <scope>NUCLEOTIDE SEQUENCE</scope>
    <source>
        <strain evidence="1">D6</strain>
    </source>
</reference>
<dbReference type="AlphaFoldDB" id="A0A9N8E2K5"/>
<dbReference type="Gene3D" id="2.30.30.140">
    <property type="match status" value="1"/>
</dbReference>
<evidence type="ECO:0000313" key="2">
    <source>
        <dbReference type="Proteomes" id="UP001153069"/>
    </source>
</evidence>
<protein>
    <submittedName>
        <fullName evidence="1">Uncharacterized protein</fullName>
    </submittedName>
</protein>
<name>A0A9N8E2K5_9STRA</name>
<accession>A0A9N8E2K5</accession>
<evidence type="ECO:0000313" key="1">
    <source>
        <dbReference type="EMBL" id="CAB9511589.1"/>
    </source>
</evidence>